<reference evidence="5 6" key="1">
    <citation type="submission" date="2016-10" db="EMBL/GenBank/DDBJ databases">
        <authorList>
            <person name="de Groot N.N."/>
        </authorList>
    </citation>
    <scope>NUCLEOTIDE SEQUENCE [LARGE SCALE GENOMIC DNA]</scope>
    <source>
        <strain evidence="5 6">DSM 26880</strain>
    </source>
</reference>
<dbReference type="Proteomes" id="UP000199286">
    <property type="component" value="Unassembled WGS sequence"/>
</dbReference>
<protein>
    <submittedName>
        <fullName evidence="5">Aminomethyltransferase</fullName>
    </submittedName>
</protein>
<dbReference type="SUPFAM" id="SSF103025">
    <property type="entry name" value="Folate-binding domain"/>
    <property type="match status" value="1"/>
</dbReference>
<dbReference type="SUPFAM" id="SSF101790">
    <property type="entry name" value="Aminomethyltransferase beta-barrel domain"/>
    <property type="match status" value="1"/>
</dbReference>
<feature type="binding site" evidence="1">
    <location>
        <position position="241"/>
    </location>
    <ligand>
        <name>substrate</name>
    </ligand>
</feature>
<evidence type="ECO:0000313" key="6">
    <source>
        <dbReference type="Proteomes" id="UP000199286"/>
    </source>
</evidence>
<sequence>MTETNSVDRMHPNAPGVNQSDRLVPINLRQSGPTPVQMLISTRVRKSPFWHLSIEAGAWRATVYNRMYHPRGYVRPEDGGAMVEYDALINRVTLWDVAVERQVRVKGPDAEAFVNYVITRDATRIAPMHGKYCILCNDKGGILNDPVLLRLSDDEFWFSISDSDLMLWLQGVNVGKGWNVEIDEIDVSPLQIQGPLSEELMADLVGEEIRGIPYYGMLEAEIGGASVVISQTGFSGEKGYEVYVRDATLQAEAVWYAIRGAGSRHGLRVIAPAHHRRIAAGILSWGQDLDAETSPFQVNLSYQVPRKKEADYVGKATLEAQRDRIEAGDYPFALKMVGLKLGGKPITDYAPDFWLVQDDAGKRVGYVTSPWWSPELGFNIALAHVPYALSELGTPLRVELPEAYCEVSGQPVAAEVCDVPFRASENPSARERAMAKGRDSSD</sequence>
<proteinExistence type="predicted"/>
<dbReference type="GO" id="GO:0008168">
    <property type="term" value="F:methyltransferase activity"/>
    <property type="evidence" value="ECO:0007669"/>
    <property type="project" value="UniProtKB-KW"/>
</dbReference>
<accession>A0A1H3KAQ7</accession>
<keyword evidence="5" id="KW-0808">Transferase</keyword>
<feature type="domain" description="GCVT N-terminal" evidence="3">
    <location>
        <begin position="56"/>
        <end position="308"/>
    </location>
</feature>
<dbReference type="InterPro" id="IPR028896">
    <property type="entry name" value="GcvT/YgfZ/DmdA"/>
</dbReference>
<dbReference type="GO" id="GO:0032259">
    <property type="term" value="P:methylation"/>
    <property type="evidence" value="ECO:0007669"/>
    <property type="project" value="UniProtKB-KW"/>
</dbReference>
<dbReference type="AlphaFoldDB" id="A0A1H3KAQ7"/>
<dbReference type="PIRSF" id="PIRSF006487">
    <property type="entry name" value="GcvT"/>
    <property type="match status" value="1"/>
</dbReference>
<gene>
    <name evidence="5" type="ORF">SAMN05444340_1094</name>
</gene>
<dbReference type="STRING" id="321339.SAMN05444340_1094"/>
<keyword evidence="6" id="KW-1185">Reference proteome</keyword>
<dbReference type="InterPro" id="IPR013977">
    <property type="entry name" value="GcvT_C"/>
</dbReference>
<dbReference type="InterPro" id="IPR006222">
    <property type="entry name" value="GCVT_N"/>
</dbReference>
<dbReference type="Gene3D" id="3.30.1360.120">
    <property type="entry name" value="Probable tRNA modification gtpase trme, domain 1"/>
    <property type="match status" value="1"/>
</dbReference>
<dbReference type="InterPro" id="IPR027266">
    <property type="entry name" value="TrmE/GcvT-like"/>
</dbReference>
<evidence type="ECO:0000256" key="2">
    <source>
        <dbReference type="SAM" id="MobiDB-lite"/>
    </source>
</evidence>
<feature type="compositionally biased region" description="Basic and acidic residues" evidence="2">
    <location>
        <begin position="1"/>
        <end position="11"/>
    </location>
</feature>
<dbReference type="PANTHER" id="PTHR43757:SF2">
    <property type="entry name" value="AMINOMETHYLTRANSFERASE, MITOCHONDRIAL"/>
    <property type="match status" value="1"/>
</dbReference>
<dbReference type="RefSeq" id="WP_245710861.1">
    <property type="nucleotide sequence ID" value="NZ_FNPF01000009.1"/>
</dbReference>
<dbReference type="InterPro" id="IPR029043">
    <property type="entry name" value="GcvT/YgfZ_C"/>
</dbReference>
<evidence type="ECO:0000259" key="3">
    <source>
        <dbReference type="Pfam" id="PF01571"/>
    </source>
</evidence>
<feature type="region of interest" description="Disordered" evidence="2">
    <location>
        <begin position="1"/>
        <end position="22"/>
    </location>
</feature>
<name>A0A1H3KAQ7_9RHOB</name>
<evidence type="ECO:0000256" key="1">
    <source>
        <dbReference type="PIRSR" id="PIRSR006487-1"/>
    </source>
</evidence>
<keyword evidence="5" id="KW-0489">Methyltransferase</keyword>
<organism evidence="5 6">
    <name type="scientific">Citreimonas salinaria</name>
    <dbReference type="NCBI Taxonomy" id="321339"/>
    <lineage>
        <taxon>Bacteria</taxon>
        <taxon>Pseudomonadati</taxon>
        <taxon>Pseudomonadota</taxon>
        <taxon>Alphaproteobacteria</taxon>
        <taxon>Rhodobacterales</taxon>
        <taxon>Roseobacteraceae</taxon>
        <taxon>Citreimonas</taxon>
    </lineage>
</organism>
<dbReference type="GO" id="GO:0005829">
    <property type="term" value="C:cytosol"/>
    <property type="evidence" value="ECO:0007669"/>
    <property type="project" value="TreeGrafter"/>
</dbReference>
<evidence type="ECO:0000313" key="5">
    <source>
        <dbReference type="EMBL" id="SDY48688.1"/>
    </source>
</evidence>
<dbReference type="PANTHER" id="PTHR43757">
    <property type="entry name" value="AMINOMETHYLTRANSFERASE"/>
    <property type="match status" value="1"/>
</dbReference>
<evidence type="ECO:0000259" key="4">
    <source>
        <dbReference type="Pfam" id="PF08669"/>
    </source>
</evidence>
<dbReference type="Pfam" id="PF01571">
    <property type="entry name" value="GCV_T"/>
    <property type="match status" value="1"/>
</dbReference>
<feature type="domain" description="Aminomethyltransferase C-terminal" evidence="4">
    <location>
        <begin position="336"/>
        <end position="421"/>
    </location>
</feature>
<dbReference type="Pfam" id="PF08669">
    <property type="entry name" value="GCV_T_C"/>
    <property type="match status" value="1"/>
</dbReference>
<dbReference type="EMBL" id="FNPF01000009">
    <property type="protein sequence ID" value="SDY48688.1"/>
    <property type="molecule type" value="Genomic_DNA"/>
</dbReference>